<comment type="similarity">
    <text evidence="1">Belongs to the class-I pyridine nucleotide-disulfide oxidoreductase family.</text>
</comment>
<organism evidence="9 10">
    <name type="scientific">Microbaculum marinum</name>
    <dbReference type="NCBI Taxonomy" id="1764581"/>
    <lineage>
        <taxon>Bacteria</taxon>
        <taxon>Pseudomonadati</taxon>
        <taxon>Pseudomonadota</taxon>
        <taxon>Alphaproteobacteria</taxon>
        <taxon>Hyphomicrobiales</taxon>
        <taxon>Tepidamorphaceae</taxon>
        <taxon>Microbaculum</taxon>
    </lineage>
</organism>
<reference evidence="9 10" key="1">
    <citation type="submission" date="2024-02" db="EMBL/GenBank/DDBJ databases">
        <title>Genome analysis and characterization of Microbaculum marinisediminis sp. nov., isolated from marine sediment.</title>
        <authorList>
            <person name="Du Z.-J."/>
            <person name="Ye Y.-Q."/>
            <person name="Zhang Z.-R."/>
            <person name="Yuan S.-M."/>
            <person name="Zhang X.-Y."/>
        </authorList>
    </citation>
    <scope>NUCLEOTIDE SEQUENCE [LARGE SCALE GENOMIC DNA]</scope>
    <source>
        <strain evidence="9 10">SDUM1044001</strain>
    </source>
</reference>
<dbReference type="PANTHER" id="PTHR43014:SF4">
    <property type="entry name" value="PYRIDINE NUCLEOTIDE-DISULFIDE OXIDOREDUCTASE RCLA-RELATED"/>
    <property type="match status" value="1"/>
</dbReference>
<evidence type="ECO:0000259" key="7">
    <source>
        <dbReference type="Pfam" id="PF02852"/>
    </source>
</evidence>
<dbReference type="PRINTS" id="PR00411">
    <property type="entry name" value="PNDRDTASEI"/>
</dbReference>
<dbReference type="AlphaFoldDB" id="A0AAW9RB71"/>
<comment type="caution">
    <text evidence="9">The sequence shown here is derived from an EMBL/GenBank/DDBJ whole genome shotgun (WGS) entry which is preliminary data.</text>
</comment>
<keyword evidence="2" id="KW-0285">Flavoprotein</keyword>
<dbReference type="Pfam" id="PF02852">
    <property type="entry name" value="Pyr_redox_dim"/>
    <property type="match status" value="1"/>
</dbReference>
<protein>
    <submittedName>
        <fullName evidence="9">Dihydrolipoyl dehydrogenase</fullName>
        <ecNumber evidence="9">1.8.1.4</ecNumber>
    </submittedName>
</protein>
<dbReference type="GO" id="GO:0016616">
    <property type="term" value="F:oxidoreductase activity, acting on the CH-OH group of donors, NAD or NADP as acceptor"/>
    <property type="evidence" value="ECO:0007669"/>
    <property type="project" value="UniProtKB-ARBA"/>
</dbReference>
<keyword evidence="5" id="KW-0547">Nucleotide-binding</keyword>
<dbReference type="SUPFAM" id="SSF51905">
    <property type="entry name" value="FAD/NAD(P)-binding domain"/>
    <property type="match status" value="1"/>
</dbReference>
<dbReference type="Proteomes" id="UP001378188">
    <property type="component" value="Unassembled WGS sequence"/>
</dbReference>
<dbReference type="Gene3D" id="3.50.50.60">
    <property type="entry name" value="FAD/NAD(P)-binding domain"/>
    <property type="match status" value="2"/>
</dbReference>
<evidence type="ECO:0000256" key="2">
    <source>
        <dbReference type="ARBA" id="ARBA00022630"/>
    </source>
</evidence>
<evidence type="ECO:0000256" key="4">
    <source>
        <dbReference type="PIRSR" id="PIRSR000350-2"/>
    </source>
</evidence>
<dbReference type="InterPro" id="IPR001100">
    <property type="entry name" value="Pyr_nuc-diS_OxRdtase"/>
</dbReference>
<dbReference type="PROSITE" id="PS00065">
    <property type="entry name" value="D_2_HYDROXYACID_DH_1"/>
    <property type="match status" value="1"/>
</dbReference>
<dbReference type="InterPro" id="IPR004099">
    <property type="entry name" value="Pyr_nucl-diS_OxRdtase_dimer"/>
</dbReference>
<feature type="binding site" evidence="5">
    <location>
        <position position="270"/>
    </location>
    <ligand>
        <name>NAD(+)</name>
        <dbReference type="ChEBI" id="CHEBI:57540"/>
    </ligand>
</feature>
<proteinExistence type="inferred from homology"/>
<keyword evidence="10" id="KW-1185">Reference proteome</keyword>
<evidence type="ECO:0000313" key="9">
    <source>
        <dbReference type="EMBL" id="MEJ8570689.1"/>
    </source>
</evidence>
<evidence type="ECO:0000256" key="5">
    <source>
        <dbReference type="PIRSR" id="PIRSR000350-3"/>
    </source>
</evidence>
<dbReference type="InterPro" id="IPR023753">
    <property type="entry name" value="FAD/NAD-binding_dom"/>
</dbReference>
<dbReference type="RefSeq" id="WP_340328435.1">
    <property type="nucleotide sequence ID" value="NZ_JAZHOF010000002.1"/>
</dbReference>
<dbReference type="InterPro" id="IPR029752">
    <property type="entry name" value="D-isomer_DH_CS1"/>
</dbReference>
<keyword evidence="5" id="KW-0520">NAD</keyword>
<dbReference type="PIRSF" id="PIRSF000350">
    <property type="entry name" value="Mercury_reductase_MerA"/>
    <property type="match status" value="1"/>
</dbReference>
<evidence type="ECO:0000313" key="10">
    <source>
        <dbReference type="Proteomes" id="UP001378188"/>
    </source>
</evidence>
<dbReference type="SUPFAM" id="SSF55424">
    <property type="entry name" value="FAD/NAD-linked reductases, dimerisation (C-terminal) domain"/>
    <property type="match status" value="1"/>
</dbReference>
<accession>A0AAW9RB71</accession>
<name>A0AAW9RB71_9HYPH</name>
<evidence type="ECO:0000256" key="6">
    <source>
        <dbReference type="PIRSR" id="PIRSR000350-4"/>
    </source>
</evidence>
<feature type="binding site" evidence="5">
    <location>
        <position position="312"/>
    </location>
    <ligand>
        <name>FAD</name>
        <dbReference type="ChEBI" id="CHEBI:57692"/>
    </ligand>
</feature>
<keyword evidence="3 5" id="KW-0274">FAD</keyword>
<evidence type="ECO:0000256" key="3">
    <source>
        <dbReference type="ARBA" id="ARBA00022827"/>
    </source>
</evidence>
<sequence length="481" mass="50743">MVAGSTGKEPKRDPVEVAIVGAGTAGLAALREIRDRTDDFVLINAGSYGTTCARVGCMPSKALIAAANAFHARTRLEEFGIRGEAALAADIPAVLGRVRALRDHFVSGVLSATEGLGARNISGHARLDGPNRLVVDDRVIEAGRIVLAPGSSPVVPESWRAFGGSILTSDTLFEQEDLPPRIGVIGLGAIGVEIAQALARLGLDVHGFDSGERVAGISDQKVARVARDALASEFTLHLGVDAKLVEVDGAIEIRWTGGSVVVDKVFAAVGRRPNVEGLGLETLGVPLDEKGLPRVDPSTMRIAGTPVLLAGDADGDRPLLHEGADDGHIAGLNATSEEPVHLRRRVPMSVVFCDPEVVSVGQRAEELDPREILIGEVDFAAQGRARTMQQNHGLLRLYAARSDGRLLGAEMAAPGGEHLGHLVALAIDQELTVHDLLRMPVYHPTLEEGLRTALRAIARKLPPRGLSDLARCGQLGVEALE</sequence>
<dbReference type="GO" id="GO:0050660">
    <property type="term" value="F:flavin adenine dinucleotide binding"/>
    <property type="evidence" value="ECO:0007669"/>
    <property type="project" value="TreeGrafter"/>
</dbReference>
<evidence type="ECO:0000256" key="1">
    <source>
        <dbReference type="ARBA" id="ARBA00007532"/>
    </source>
</evidence>
<dbReference type="Pfam" id="PF07992">
    <property type="entry name" value="Pyr_redox_2"/>
    <property type="match status" value="1"/>
</dbReference>
<evidence type="ECO:0000259" key="8">
    <source>
        <dbReference type="Pfam" id="PF07992"/>
    </source>
</evidence>
<dbReference type="InterPro" id="IPR016156">
    <property type="entry name" value="FAD/NAD-linked_Rdtase_dimer_sf"/>
</dbReference>
<dbReference type="EMBL" id="JAZHOF010000002">
    <property type="protein sequence ID" value="MEJ8570689.1"/>
    <property type="molecule type" value="Genomic_DNA"/>
</dbReference>
<feature type="binding site" evidence="5">
    <location>
        <position position="61"/>
    </location>
    <ligand>
        <name>FAD</name>
        <dbReference type="ChEBI" id="CHEBI:57692"/>
    </ligand>
</feature>
<feature type="binding site" evidence="5">
    <location>
        <begin position="186"/>
        <end position="193"/>
    </location>
    <ligand>
        <name>NAD(+)</name>
        <dbReference type="ChEBI" id="CHEBI:57540"/>
    </ligand>
</feature>
<dbReference type="GO" id="GO:0004148">
    <property type="term" value="F:dihydrolipoyl dehydrogenase (NADH) activity"/>
    <property type="evidence" value="ECO:0007669"/>
    <property type="project" value="UniProtKB-EC"/>
</dbReference>
<feature type="disulfide bond" description="Redox-active" evidence="6">
    <location>
        <begin position="52"/>
        <end position="57"/>
    </location>
</feature>
<dbReference type="EC" id="1.8.1.4" evidence="9"/>
<dbReference type="PANTHER" id="PTHR43014">
    <property type="entry name" value="MERCURIC REDUCTASE"/>
    <property type="match status" value="1"/>
</dbReference>
<gene>
    <name evidence="9" type="ORF">V3328_04350</name>
</gene>
<dbReference type="Gene3D" id="3.30.390.30">
    <property type="match status" value="1"/>
</dbReference>
<dbReference type="InterPro" id="IPR036188">
    <property type="entry name" value="FAD/NAD-bd_sf"/>
</dbReference>
<keyword evidence="9" id="KW-0560">Oxidoreductase</keyword>
<feature type="domain" description="FAD/NAD(P)-binding" evidence="8">
    <location>
        <begin position="16"/>
        <end position="314"/>
    </location>
</feature>
<dbReference type="NCBIfam" id="NF004939">
    <property type="entry name" value="PRK06292.1-1"/>
    <property type="match status" value="1"/>
</dbReference>
<dbReference type="GO" id="GO:0003955">
    <property type="term" value="F:NAD(P)H dehydrogenase (quinone) activity"/>
    <property type="evidence" value="ECO:0007669"/>
    <property type="project" value="TreeGrafter"/>
</dbReference>
<comment type="cofactor">
    <cofactor evidence="5">
        <name>FAD</name>
        <dbReference type="ChEBI" id="CHEBI:57692"/>
    </cofactor>
    <text evidence="5">Binds 1 FAD per subunit.</text>
</comment>
<feature type="domain" description="Pyridine nucleotide-disulphide oxidoreductase dimerisation" evidence="7">
    <location>
        <begin position="349"/>
        <end position="453"/>
    </location>
</feature>
<dbReference type="PRINTS" id="PR00368">
    <property type="entry name" value="FADPNR"/>
</dbReference>
<feature type="active site" description="Proton acceptor" evidence="4">
    <location>
        <position position="443"/>
    </location>
</feature>